<dbReference type="WBParaSite" id="Hba_10276">
    <property type="protein sequence ID" value="Hba_10276"/>
    <property type="gene ID" value="Hba_10276"/>
</dbReference>
<dbReference type="GO" id="GO:0003697">
    <property type="term" value="F:single-stranded DNA binding"/>
    <property type="evidence" value="ECO:0007669"/>
    <property type="project" value="TreeGrafter"/>
</dbReference>
<evidence type="ECO:0000313" key="1">
    <source>
        <dbReference type="Proteomes" id="UP000095283"/>
    </source>
</evidence>
<dbReference type="PANTHER" id="PTHR46060:SF2">
    <property type="entry name" value="HISTONE-LYSINE N-METHYLTRANSFERASE SETMAR"/>
    <property type="match status" value="1"/>
</dbReference>
<dbReference type="InterPro" id="IPR052709">
    <property type="entry name" value="Transposase-MT_Hybrid"/>
</dbReference>
<dbReference type="GO" id="GO:0000014">
    <property type="term" value="F:single-stranded DNA endodeoxyribonuclease activity"/>
    <property type="evidence" value="ECO:0007669"/>
    <property type="project" value="TreeGrafter"/>
</dbReference>
<evidence type="ECO:0000313" key="2">
    <source>
        <dbReference type="WBParaSite" id="Hba_10276"/>
    </source>
</evidence>
<sequence length="95" mass="11073">MEHKRPCTGRGSRKAIVLHDNAKSHVALRNPHKTTREVAEELNVDDSIVAQYLHQMEKSNKLDKWVPHELNGYRKKFRFKIPSDPLLCNKKRSIS</sequence>
<dbReference type="GO" id="GO:0000793">
    <property type="term" value="C:condensed chromosome"/>
    <property type="evidence" value="ECO:0007669"/>
    <property type="project" value="TreeGrafter"/>
</dbReference>
<dbReference type="GO" id="GO:0044547">
    <property type="term" value="F:DNA topoisomerase binding"/>
    <property type="evidence" value="ECO:0007669"/>
    <property type="project" value="TreeGrafter"/>
</dbReference>
<protein>
    <submittedName>
        <fullName evidence="2">Histone-lysine N-methyltransferase SETMAR</fullName>
    </submittedName>
</protein>
<dbReference type="GO" id="GO:0006303">
    <property type="term" value="P:double-strand break repair via nonhomologous end joining"/>
    <property type="evidence" value="ECO:0007669"/>
    <property type="project" value="TreeGrafter"/>
</dbReference>
<dbReference type="GO" id="GO:0042800">
    <property type="term" value="F:histone H3K4 methyltransferase activity"/>
    <property type="evidence" value="ECO:0007669"/>
    <property type="project" value="TreeGrafter"/>
</dbReference>
<reference evidence="2" key="1">
    <citation type="submission" date="2016-11" db="UniProtKB">
        <authorList>
            <consortium name="WormBaseParasite"/>
        </authorList>
    </citation>
    <scope>IDENTIFICATION</scope>
</reference>
<dbReference type="GO" id="GO:0015074">
    <property type="term" value="P:DNA integration"/>
    <property type="evidence" value="ECO:0007669"/>
    <property type="project" value="TreeGrafter"/>
</dbReference>
<dbReference type="GO" id="GO:0003690">
    <property type="term" value="F:double-stranded DNA binding"/>
    <property type="evidence" value="ECO:0007669"/>
    <property type="project" value="TreeGrafter"/>
</dbReference>
<dbReference type="GO" id="GO:0046975">
    <property type="term" value="F:histone H3K36 methyltransferase activity"/>
    <property type="evidence" value="ECO:0007669"/>
    <property type="project" value="TreeGrafter"/>
</dbReference>
<dbReference type="Proteomes" id="UP000095283">
    <property type="component" value="Unplaced"/>
</dbReference>
<accession>A0A1I7WYR7</accession>
<dbReference type="GO" id="GO:0031297">
    <property type="term" value="P:replication fork processing"/>
    <property type="evidence" value="ECO:0007669"/>
    <property type="project" value="TreeGrafter"/>
</dbReference>
<dbReference type="AlphaFoldDB" id="A0A1I7WYR7"/>
<name>A0A1I7WYR7_HETBA</name>
<dbReference type="GO" id="GO:0005634">
    <property type="term" value="C:nucleus"/>
    <property type="evidence" value="ECO:0007669"/>
    <property type="project" value="TreeGrafter"/>
</dbReference>
<dbReference type="GO" id="GO:0035861">
    <property type="term" value="C:site of double-strand break"/>
    <property type="evidence" value="ECO:0007669"/>
    <property type="project" value="TreeGrafter"/>
</dbReference>
<proteinExistence type="predicted"/>
<dbReference type="GO" id="GO:0000729">
    <property type="term" value="P:DNA double-strand break processing"/>
    <property type="evidence" value="ECO:0007669"/>
    <property type="project" value="TreeGrafter"/>
</dbReference>
<dbReference type="PANTHER" id="PTHR46060">
    <property type="entry name" value="MARINER MOS1 TRANSPOSASE-LIKE PROTEIN"/>
    <property type="match status" value="1"/>
</dbReference>
<dbReference type="GO" id="GO:0044774">
    <property type="term" value="P:mitotic DNA integrity checkpoint signaling"/>
    <property type="evidence" value="ECO:0007669"/>
    <property type="project" value="TreeGrafter"/>
</dbReference>
<keyword evidence="1" id="KW-1185">Reference proteome</keyword>
<organism evidence="1 2">
    <name type="scientific">Heterorhabditis bacteriophora</name>
    <name type="common">Entomopathogenic nematode worm</name>
    <dbReference type="NCBI Taxonomy" id="37862"/>
    <lineage>
        <taxon>Eukaryota</taxon>
        <taxon>Metazoa</taxon>
        <taxon>Ecdysozoa</taxon>
        <taxon>Nematoda</taxon>
        <taxon>Chromadorea</taxon>
        <taxon>Rhabditida</taxon>
        <taxon>Rhabditina</taxon>
        <taxon>Rhabditomorpha</taxon>
        <taxon>Strongyloidea</taxon>
        <taxon>Heterorhabditidae</taxon>
        <taxon>Heterorhabditis</taxon>
    </lineage>
</organism>